<keyword evidence="6" id="KW-0963">Cytoplasm</keyword>
<evidence type="ECO:0000313" key="10">
    <source>
        <dbReference type="EMBL" id="PWK77738.1"/>
    </source>
</evidence>
<feature type="domain" description="DAHP synthetase I/KDSA" evidence="9">
    <location>
        <begin position="12"/>
        <end position="253"/>
    </location>
</feature>
<comment type="similarity">
    <text evidence="4">Belongs to the KdsA family.</text>
</comment>
<dbReference type="PANTHER" id="PTHR21057">
    <property type="entry name" value="PHOSPHO-2-DEHYDRO-3-DEOXYHEPTONATE ALDOLASE"/>
    <property type="match status" value="1"/>
</dbReference>
<dbReference type="Gene3D" id="3.20.20.70">
    <property type="entry name" value="Aldolase class I"/>
    <property type="match status" value="1"/>
</dbReference>
<dbReference type="EC" id="2.5.1.55" evidence="5"/>
<dbReference type="AlphaFoldDB" id="A0A316HB74"/>
<evidence type="ECO:0000256" key="7">
    <source>
        <dbReference type="ARBA" id="ARBA00022679"/>
    </source>
</evidence>
<dbReference type="InterPro" id="IPR006269">
    <property type="entry name" value="KDO8P_synthase"/>
</dbReference>
<dbReference type="SUPFAM" id="SSF51569">
    <property type="entry name" value="Aldolase"/>
    <property type="match status" value="1"/>
</dbReference>
<dbReference type="UniPathway" id="UPA00030"/>
<dbReference type="EMBL" id="QGHA01000004">
    <property type="protein sequence ID" value="PWK77738.1"/>
    <property type="molecule type" value="Genomic_DNA"/>
</dbReference>
<comment type="catalytic activity">
    <reaction evidence="8">
        <text>D-arabinose 5-phosphate + phosphoenolpyruvate + H2O = 3-deoxy-alpha-D-manno-2-octulosonate-8-phosphate + phosphate</text>
        <dbReference type="Rhea" id="RHEA:14053"/>
        <dbReference type="ChEBI" id="CHEBI:15377"/>
        <dbReference type="ChEBI" id="CHEBI:43474"/>
        <dbReference type="ChEBI" id="CHEBI:57693"/>
        <dbReference type="ChEBI" id="CHEBI:58702"/>
        <dbReference type="ChEBI" id="CHEBI:85985"/>
        <dbReference type="EC" id="2.5.1.55"/>
    </reaction>
</comment>
<comment type="pathway">
    <text evidence="3">Carbohydrate biosynthesis; 3-deoxy-D-manno-octulosonate biosynthesis; 3-deoxy-D-manno-octulosonate from D-ribulose 5-phosphate: step 2/3.</text>
</comment>
<evidence type="ECO:0000313" key="11">
    <source>
        <dbReference type="Proteomes" id="UP000245678"/>
    </source>
</evidence>
<comment type="pathway">
    <text evidence="2">Bacterial outer membrane biogenesis; lipopolysaccharide biosynthesis.</text>
</comment>
<evidence type="ECO:0000256" key="5">
    <source>
        <dbReference type="ARBA" id="ARBA00012693"/>
    </source>
</evidence>
<dbReference type="GO" id="GO:0008676">
    <property type="term" value="F:3-deoxy-8-phosphooctulonate synthase activity"/>
    <property type="evidence" value="ECO:0007669"/>
    <property type="project" value="UniProtKB-EC"/>
</dbReference>
<evidence type="ECO:0000256" key="3">
    <source>
        <dbReference type="ARBA" id="ARBA00004845"/>
    </source>
</evidence>
<sequence length="268" mass="29537">MALYEQIVSNNFVIAGPCVIESESILFKIAETVKKIAEKENFTYIFKASFDKANRTSLSSFRGTGIQEGLKALERVKKEFDLPVTTDIHEPAHAAMAAEVVDILQIPAFLCRQTDLLLAAGETGKIVNIKKAQFLSAAQMKYPINKVISTGNKQVMLTERGSMYGFERIVVDFTGIIDMMKFGVPVVLDATHSVQRPGSLEGKTGGNRDYVPFLAHAAAAIGVKGFFFETHPNPEEALSDGPNSVYLADFEKIIRDTHKFIDLNKSNN</sequence>
<organism evidence="10 11">
    <name type="scientific">Mucilaginibacter oryzae</name>
    <dbReference type="NCBI Taxonomy" id="468058"/>
    <lineage>
        <taxon>Bacteria</taxon>
        <taxon>Pseudomonadati</taxon>
        <taxon>Bacteroidota</taxon>
        <taxon>Sphingobacteriia</taxon>
        <taxon>Sphingobacteriales</taxon>
        <taxon>Sphingobacteriaceae</taxon>
        <taxon>Mucilaginibacter</taxon>
    </lineage>
</organism>
<evidence type="ECO:0000256" key="8">
    <source>
        <dbReference type="ARBA" id="ARBA00049112"/>
    </source>
</evidence>
<dbReference type="InterPro" id="IPR013785">
    <property type="entry name" value="Aldolase_TIM"/>
</dbReference>
<reference evidence="10 11" key="1">
    <citation type="submission" date="2018-05" db="EMBL/GenBank/DDBJ databases">
        <title>Genomic Encyclopedia of Archaeal and Bacterial Type Strains, Phase II (KMG-II): from individual species to whole genera.</title>
        <authorList>
            <person name="Goeker M."/>
        </authorList>
    </citation>
    <scope>NUCLEOTIDE SEQUENCE [LARGE SCALE GENOMIC DNA]</scope>
    <source>
        <strain evidence="10 11">DSM 19975</strain>
    </source>
</reference>
<dbReference type="UniPathway" id="UPA00357">
    <property type="reaction ID" value="UER00474"/>
</dbReference>
<evidence type="ECO:0000256" key="2">
    <source>
        <dbReference type="ARBA" id="ARBA00004756"/>
    </source>
</evidence>
<comment type="caution">
    <text evidence="10">The sequence shown here is derived from an EMBL/GenBank/DDBJ whole genome shotgun (WGS) entry which is preliminary data.</text>
</comment>
<evidence type="ECO:0000256" key="4">
    <source>
        <dbReference type="ARBA" id="ARBA00010499"/>
    </source>
</evidence>
<evidence type="ECO:0000259" key="9">
    <source>
        <dbReference type="Pfam" id="PF00793"/>
    </source>
</evidence>
<dbReference type="NCBIfam" id="TIGR01362">
    <property type="entry name" value="KDO8P_synth"/>
    <property type="match status" value="1"/>
</dbReference>
<dbReference type="NCBIfam" id="NF003543">
    <property type="entry name" value="PRK05198.1"/>
    <property type="match status" value="1"/>
</dbReference>
<dbReference type="InterPro" id="IPR006218">
    <property type="entry name" value="DAHP1/KDSA"/>
</dbReference>
<keyword evidence="11" id="KW-1185">Reference proteome</keyword>
<name>A0A316HB74_9SPHI</name>
<evidence type="ECO:0000256" key="6">
    <source>
        <dbReference type="ARBA" id="ARBA00022490"/>
    </source>
</evidence>
<gene>
    <name evidence="10" type="ORF">LX99_02623</name>
</gene>
<proteinExistence type="inferred from homology"/>
<comment type="subcellular location">
    <subcellularLocation>
        <location evidence="1">Cytoplasm</location>
    </subcellularLocation>
</comment>
<dbReference type="RefSeq" id="WP_109608263.1">
    <property type="nucleotide sequence ID" value="NZ_QGHA01000004.1"/>
</dbReference>
<protein>
    <recommendedName>
        <fullName evidence="5">3-deoxy-8-phosphooctulonate synthase</fullName>
        <ecNumber evidence="5">2.5.1.55</ecNumber>
    </recommendedName>
</protein>
<accession>A0A316HB74</accession>
<dbReference type="GO" id="GO:0005737">
    <property type="term" value="C:cytoplasm"/>
    <property type="evidence" value="ECO:0007669"/>
    <property type="project" value="UniProtKB-SubCell"/>
</dbReference>
<keyword evidence="7" id="KW-0808">Transferase</keyword>
<evidence type="ECO:0000256" key="1">
    <source>
        <dbReference type="ARBA" id="ARBA00004496"/>
    </source>
</evidence>
<dbReference type="GO" id="GO:0009103">
    <property type="term" value="P:lipopolysaccharide biosynthetic process"/>
    <property type="evidence" value="ECO:0007669"/>
    <property type="project" value="UniProtKB-UniPathway"/>
</dbReference>
<dbReference type="Pfam" id="PF00793">
    <property type="entry name" value="DAHP_synth_1"/>
    <property type="match status" value="1"/>
</dbReference>
<dbReference type="Proteomes" id="UP000245678">
    <property type="component" value="Unassembled WGS sequence"/>
</dbReference>